<reference evidence="7" key="1">
    <citation type="journal article" date="2019" name="Int. J. Syst. Evol. Microbiol.">
        <title>The Global Catalogue of Microorganisms (GCM) 10K type strain sequencing project: providing services to taxonomists for standard genome sequencing and annotation.</title>
        <authorList>
            <consortium name="The Broad Institute Genomics Platform"/>
            <consortium name="The Broad Institute Genome Sequencing Center for Infectious Disease"/>
            <person name="Wu L."/>
            <person name="Ma J."/>
        </authorList>
    </citation>
    <scope>NUCLEOTIDE SEQUENCE [LARGE SCALE GENOMIC DNA]</scope>
    <source>
        <strain evidence="7">VKM B-3226</strain>
    </source>
</reference>
<dbReference type="PANTHER" id="PTHR24567:SF26">
    <property type="entry name" value="REGULATORY PROTEIN YEIL"/>
    <property type="match status" value="1"/>
</dbReference>
<dbReference type="InterPro" id="IPR018490">
    <property type="entry name" value="cNMP-bd_dom_sf"/>
</dbReference>
<sequence length="246" mass="27383">MRDEEKPAIRNLPLFRSVATPTFEGLMATTYSQSFPPQLELFRQGDHPDFLHILVEGAVELHAEWNGRDAVMAVLRPVSSFILAACIRDMPYLMSARTLERSRILMLPAVDLHAAIRRDPELAAAVMTELAGSYRGMVRQAKNLKLRTARERLAAWLLNQSQREGDVPSFVLPVEKRHLASYLGMTPESLSRTLAALRNEGIALDGPRIIIVDRALLTRAAGLDPLIDDLGAEDPTVEAMLPRPSR</sequence>
<dbReference type="SMART" id="SM00100">
    <property type="entry name" value="cNMP"/>
    <property type="match status" value="1"/>
</dbReference>
<comment type="caution">
    <text evidence="6">The sequence shown here is derived from an EMBL/GenBank/DDBJ whole genome shotgun (WGS) entry which is preliminary data.</text>
</comment>
<dbReference type="InterPro" id="IPR014710">
    <property type="entry name" value="RmlC-like_jellyroll"/>
</dbReference>
<gene>
    <name evidence="6" type="ORF">ACFOMP_05245</name>
</gene>
<dbReference type="PROSITE" id="PS51063">
    <property type="entry name" value="HTH_CRP_2"/>
    <property type="match status" value="1"/>
</dbReference>
<organism evidence="6 7">
    <name type="scientific">Paracoccus simplex</name>
    <dbReference type="NCBI Taxonomy" id="2086346"/>
    <lineage>
        <taxon>Bacteria</taxon>
        <taxon>Pseudomonadati</taxon>
        <taxon>Pseudomonadota</taxon>
        <taxon>Alphaproteobacteria</taxon>
        <taxon>Rhodobacterales</taxon>
        <taxon>Paracoccaceae</taxon>
        <taxon>Paracoccus</taxon>
    </lineage>
</organism>
<dbReference type="InterPro" id="IPR036388">
    <property type="entry name" value="WH-like_DNA-bd_sf"/>
</dbReference>
<evidence type="ECO:0000259" key="4">
    <source>
        <dbReference type="PROSITE" id="PS50042"/>
    </source>
</evidence>
<dbReference type="PROSITE" id="PS50042">
    <property type="entry name" value="CNMP_BINDING_3"/>
    <property type="match status" value="1"/>
</dbReference>
<evidence type="ECO:0000256" key="1">
    <source>
        <dbReference type="ARBA" id="ARBA00023015"/>
    </source>
</evidence>
<evidence type="ECO:0000259" key="5">
    <source>
        <dbReference type="PROSITE" id="PS51063"/>
    </source>
</evidence>
<accession>A0ABV7RXV8</accession>
<dbReference type="InterPro" id="IPR050397">
    <property type="entry name" value="Env_Response_Regulators"/>
</dbReference>
<dbReference type="CDD" id="cd00038">
    <property type="entry name" value="CAP_ED"/>
    <property type="match status" value="1"/>
</dbReference>
<dbReference type="RefSeq" id="WP_289893933.1">
    <property type="nucleotide sequence ID" value="NZ_JBHRXE010000011.1"/>
</dbReference>
<evidence type="ECO:0000256" key="2">
    <source>
        <dbReference type="ARBA" id="ARBA00023125"/>
    </source>
</evidence>
<name>A0ABV7RXV8_9RHOB</name>
<dbReference type="InterPro" id="IPR036390">
    <property type="entry name" value="WH_DNA-bd_sf"/>
</dbReference>
<feature type="domain" description="HTH crp-type" evidence="5">
    <location>
        <begin position="147"/>
        <end position="215"/>
    </location>
</feature>
<dbReference type="SMART" id="SM00419">
    <property type="entry name" value="HTH_CRP"/>
    <property type="match status" value="1"/>
</dbReference>
<evidence type="ECO:0000313" key="7">
    <source>
        <dbReference type="Proteomes" id="UP001595596"/>
    </source>
</evidence>
<keyword evidence="3" id="KW-0804">Transcription</keyword>
<protein>
    <submittedName>
        <fullName evidence="6">Helix-turn-helix domain-containing protein</fullName>
    </submittedName>
</protein>
<dbReference type="SUPFAM" id="SSF46785">
    <property type="entry name" value="Winged helix' DNA-binding domain"/>
    <property type="match status" value="1"/>
</dbReference>
<dbReference type="SUPFAM" id="SSF51206">
    <property type="entry name" value="cAMP-binding domain-like"/>
    <property type="match status" value="1"/>
</dbReference>
<dbReference type="Gene3D" id="1.10.10.10">
    <property type="entry name" value="Winged helix-like DNA-binding domain superfamily/Winged helix DNA-binding domain"/>
    <property type="match status" value="1"/>
</dbReference>
<evidence type="ECO:0000313" key="6">
    <source>
        <dbReference type="EMBL" id="MFC3568851.1"/>
    </source>
</evidence>
<dbReference type="EMBL" id="JBHRXE010000011">
    <property type="protein sequence ID" value="MFC3568851.1"/>
    <property type="molecule type" value="Genomic_DNA"/>
</dbReference>
<keyword evidence="1" id="KW-0805">Transcription regulation</keyword>
<dbReference type="CDD" id="cd00092">
    <property type="entry name" value="HTH_CRP"/>
    <property type="match status" value="1"/>
</dbReference>
<dbReference type="Pfam" id="PF00027">
    <property type="entry name" value="cNMP_binding"/>
    <property type="match status" value="1"/>
</dbReference>
<dbReference type="PANTHER" id="PTHR24567">
    <property type="entry name" value="CRP FAMILY TRANSCRIPTIONAL REGULATORY PROTEIN"/>
    <property type="match status" value="1"/>
</dbReference>
<dbReference type="Gene3D" id="2.60.120.10">
    <property type="entry name" value="Jelly Rolls"/>
    <property type="match status" value="1"/>
</dbReference>
<dbReference type="Proteomes" id="UP001595596">
    <property type="component" value="Unassembled WGS sequence"/>
</dbReference>
<keyword evidence="7" id="KW-1185">Reference proteome</keyword>
<feature type="domain" description="Cyclic nucleotide-binding" evidence="4">
    <location>
        <begin position="14"/>
        <end position="107"/>
    </location>
</feature>
<dbReference type="InterPro" id="IPR000595">
    <property type="entry name" value="cNMP-bd_dom"/>
</dbReference>
<dbReference type="Pfam" id="PF13545">
    <property type="entry name" value="HTH_Crp_2"/>
    <property type="match status" value="1"/>
</dbReference>
<dbReference type="NCBIfam" id="NF006901">
    <property type="entry name" value="PRK09392.1"/>
    <property type="match status" value="1"/>
</dbReference>
<keyword evidence="2" id="KW-0238">DNA-binding</keyword>
<proteinExistence type="predicted"/>
<dbReference type="InterPro" id="IPR012318">
    <property type="entry name" value="HTH_CRP"/>
</dbReference>
<evidence type="ECO:0000256" key="3">
    <source>
        <dbReference type="ARBA" id="ARBA00023163"/>
    </source>
</evidence>
<dbReference type="PRINTS" id="PR00034">
    <property type="entry name" value="HTHCRP"/>
</dbReference>